<accession>A0ABQ6XMZ3</accession>
<reference evidence="2 3" key="1">
    <citation type="submission" date="2013-05" db="EMBL/GenBank/DDBJ databases">
        <title>Genome Sequence of Streptomyces fradiae.</title>
        <authorList>
            <person name="Kirby R."/>
        </authorList>
    </citation>
    <scope>NUCLEOTIDE SEQUENCE [LARGE SCALE GENOMIC DNA]</scope>
    <source>
        <strain evidence="2 3">ATCC 10745</strain>
    </source>
</reference>
<organism evidence="2 3">
    <name type="scientific">Streptomyces fradiae ATCC 10745 = DSM 40063</name>
    <dbReference type="NCBI Taxonomy" id="1319510"/>
    <lineage>
        <taxon>Bacteria</taxon>
        <taxon>Bacillati</taxon>
        <taxon>Actinomycetota</taxon>
        <taxon>Actinomycetes</taxon>
        <taxon>Kitasatosporales</taxon>
        <taxon>Streptomycetaceae</taxon>
        <taxon>Streptomyces</taxon>
    </lineage>
</organism>
<evidence type="ECO:0000256" key="1">
    <source>
        <dbReference type="SAM" id="MobiDB-lite"/>
    </source>
</evidence>
<evidence type="ECO:0000313" key="2">
    <source>
        <dbReference type="EMBL" id="KAF0647125.1"/>
    </source>
</evidence>
<proteinExistence type="predicted"/>
<dbReference type="Proteomes" id="UP000731519">
    <property type="component" value="Unassembled WGS sequence"/>
</dbReference>
<name>A0ABQ6XMZ3_STRFR</name>
<protein>
    <submittedName>
        <fullName evidence="2">Uncharacterized protein</fullName>
    </submittedName>
</protein>
<comment type="caution">
    <text evidence="2">The sequence shown here is derived from an EMBL/GenBank/DDBJ whole genome shotgun (WGS) entry which is preliminary data.</text>
</comment>
<gene>
    <name evidence="2" type="ORF">K701_25385</name>
</gene>
<evidence type="ECO:0000313" key="3">
    <source>
        <dbReference type="Proteomes" id="UP000731519"/>
    </source>
</evidence>
<keyword evidence="3" id="KW-1185">Reference proteome</keyword>
<feature type="region of interest" description="Disordered" evidence="1">
    <location>
        <begin position="38"/>
        <end position="58"/>
    </location>
</feature>
<sequence>MPTVADRFCDGAHCTPYAHAPGCTHRTLRLATTADLPALAAAEDGYPTPRPTTTNGTR</sequence>
<dbReference type="EMBL" id="ASYR01000041">
    <property type="protein sequence ID" value="KAF0647125.1"/>
    <property type="molecule type" value="Genomic_DNA"/>
</dbReference>